<proteinExistence type="predicted"/>
<organism evidence="2 3">
    <name type="scientific">Trichophyton tonsurans (strain CBS 112818)</name>
    <name type="common">Scalp ringworm fungus</name>
    <dbReference type="NCBI Taxonomy" id="647933"/>
    <lineage>
        <taxon>Eukaryota</taxon>
        <taxon>Fungi</taxon>
        <taxon>Dikarya</taxon>
        <taxon>Ascomycota</taxon>
        <taxon>Pezizomycotina</taxon>
        <taxon>Eurotiomycetes</taxon>
        <taxon>Eurotiomycetidae</taxon>
        <taxon>Onygenales</taxon>
        <taxon>Arthrodermataceae</taxon>
        <taxon>Trichophyton</taxon>
    </lineage>
</organism>
<dbReference type="EMBL" id="GG698495">
    <property type="protein sequence ID" value="EGD96537.1"/>
    <property type="molecule type" value="Genomic_DNA"/>
</dbReference>
<dbReference type="HOGENOM" id="CLU_038960_0_0_1"/>
<protein>
    <recommendedName>
        <fullName evidence="1">Aminoglycoside phosphotransferase domain-containing protein</fullName>
    </recommendedName>
</protein>
<dbReference type="Gene3D" id="3.90.1200.10">
    <property type="match status" value="1"/>
</dbReference>
<keyword evidence="3" id="KW-1185">Reference proteome</keyword>
<dbReference type="SUPFAM" id="SSF56112">
    <property type="entry name" value="Protein kinase-like (PK-like)"/>
    <property type="match status" value="1"/>
</dbReference>
<accession>F2RYY8</accession>
<dbReference type="PANTHER" id="PTHR21310:SF37">
    <property type="entry name" value="AMINOGLYCOSIDE PHOSPHOTRANSFERASE DOMAIN-CONTAINING PROTEIN"/>
    <property type="match status" value="1"/>
</dbReference>
<dbReference type="AlphaFoldDB" id="F2RYY8"/>
<dbReference type="Pfam" id="PF01636">
    <property type="entry name" value="APH"/>
    <property type="match status" value="1"/>
</dbReference>
<dbReference type="Proteomes" id="UP000009172">
    <property type="component" value="Unassembled WGS sequence"/>
</dbReference>
<name>F2RYY8_TRIT1</name>
<dbReference type="InterPro" id="IPR002575">
    <property type="entry name" value="Aminoglycoside_PTrfase"/>
</dbReference>
<evidence type="ECO:0000313" key="2">
    <source>
        <dbReference type="EMBL" id="EGD96537.1"/>
    </source>
</evidence>
<dbReference type="PANTHER" id="PTHR21310">
    <property type="entry name" value="AMINOGLYCOSIDE PHOSPHOTRANSFERASE-RELATED-RELATED"/>
    <property type="match status" value="1"/>
</dbReference>
<dbReference type="InterPro" id="IPR011009">
    <property type="entry name" value="Kinase-like_dom_sf"/>
</dbReference>
<gene>
    <name evidence="2" type="ORF">TESG_03977</name>
</gene>
<reference evidence="3" key="1">
    <citation type="journal article" date="2012" name="MBio">
        <title>Comparative genome analysis of Trichophyton rubrum and related dermatophytes reveals candidate genes involved in infection.</title>
        <authorList>
            <person name="Martinez D.A."/>
            <person name="Oliver B.G."/>
            <person name="Graeser Y."/>
            <person name="Goldberg J.M."/>
            <person name="Li W."/>
            <person name="Martinez-Rossi N.M."/>
            <person name="Monod M."/>
            <person name="Shelest E."/>
            <person name="Barton R.C."/>
            <person name="Birch E."/>
            <person name="Brakhage A.A."/>
            <person name="Chen Z."/>
            <person name="Gurr S.J."/>
            <person name="Heiman D."/>
            <person name="Heitman J."/>
            <person name="Kosti I."/>
            <person name="Rossi A."/>
            <person name="Saif S."/>
            <person name="Samalova M."/>
            <person name="Saunders C.W."/>
            <person name="Shea T."/>
            <person name="Summerbell R.C."/>
            <person name="Xu J."/>
            <person name="Young S."/>
            <person name="Zeng Q."/>
            <person name="Birren B.W."/>
            <person name="Cuomo C.A."/>
            <person name="White T.C."/>
        </authorList>
    </citation>
    <scope>NUCLEOTIDE SEQUENCE [LARGE SCALE GENOMIC DNA]</scope>
    <source>
        <strain evidence="3">CBS 112818</strain>
    </source>
</reference>
<evidence type="ECO:0000313" key="3">
    <source>
        <dbReference type="Proteomes" id="UP000009172"/>
    </source>
</evidence>
<evidence type="ECO:0000259" key="1">
    <source>
        <dbReference type="Pfam" id="PF01636"/>
    </source>
</evidence>
<dbReference type="Gene3D" id="3.30.200.20">
    <property type="entry name" value="Phosphorylase Kinase, domain 1"/>
    <property type="match status" value="1"/>
</dbReference>
<sequence>MEGTTEFTGYKWAGLSFSEGSFWHCRAQSFLASVNWEALCDFASSLHSGKRCIVESEIALGGRHMVRIIQFEDNSRWIARLRMPARSTSKDDSIDKHEAADNLLKREFDCLQLVKERTTVPVPTVFGYSNKSKIGAPVILMECLLGNVGTDLNFDFIPPKYKNSFFEEMARIQTEISSILFPKIGSIIRLENGSYDIGPIPGLGGPFDTATEYFRAWSATIQFPHPASFIENTCGNLGADIAKSTAEFPQRIGELAEMLPVRDSGPFPLRHIDFGHNNILVDDNYKVLGVIDWEHAFAAPWETVDFPLTLSTIPEAMDAPWNYDEHGVPKDEKIRERLVDRKDYIAAVCQAEGSGPPILSSILNDQKVQDLATAMRLYATDGKMGLYSKVLDIHHSPKVIDILDS</sequence>
<dbReference type="InterPro" id="IPR051678">
    <property type="entry name" value="AGP_Transferase"/>
</dbReference>
<feature type="domain" description="Aminoglycoside phosphotransferase" evidence="1">
    <location>
        <begin position="76"/>
        <end position="300"/>
    </location>
</feature>